<dbReference type="KEGG" id="nall:PP769_01135"/>
<keyword evidence="3" id="KW-1185">Reference proteome</keyword>
<dbReference type="SUPFAM" id="SSF56219">
    <property type="entry name" value="DNase I-like"/>
    <property type="match status" value="1"/>
</dbReference>
<keyword evidence="2" id="KW-0378">Hydrolase</keyword>
<dbReference type="RefSeq" id="WP_312644164.1">
    <property type="nucleotide sequence ID" value="NZ_CP116967.1"/>
</dbReference>
<proteinExistence type="predicted"/>
<evidence type="ECO:0000313" key="2">
    <source>
        <dbReference type="EMBL" id="WNM58397.1"/>
    </source>
</evidence>
<dbReference type="Gene3D" id="3.60.10.10">
    <property type="entry name" value="Endonuclease/exonuclease/phosphatase"/>
    <property type="match status" value="1"/>
</dbReference>
<evidence type="ECO:0000259" key="1">
    <source>
        <dbReference type="Pfam" id="PF03372"/>
    </source>
</evidence>
<evidence type="ECO:0000313" key="3">
    <source>
        <dbReference type="Proteomes" id="UP001302719"/>
    </source>
</evidence>
<gene>
    <name evidence="2" type="ORF">PP769_01135</name>
</gene>
<reference evidence="2 3" key="1">
    <citation type="submission" date="2023-01" db="EMBL/GenBank/DDBJ databases">
        <title>Cultivation and genomic characterization of new, ubiquitous marine nitrite-oxidizing bacteria from the Nitrospirales.</title>
        <authorList>
            <person name="Mueller A.J."/>
            <person name="Daebeler A."/>
            <person name="Herbold C.W."/>
            <person name="Kirkegaard R.H."/>
            <person name="Daims H."/>
        </authorList>
    </citation>
    <scope>NUCLEOTIDE SEQUENCE [LARGE SCALE GENOMIC DNA]</scope>
    <source>
        <strain evidence="2 3">VA</strain>
    </source>
</reference>
<dbReference type="InterPro" id="IPR005135">
    <property type="entry name" value="Endo/exonuclease/phosphatase"/>
</dbReference>
<dbReference type="AlphaFoldDB" id="A0AA96GBM6"/>
<keyword evidence="2" id="KW-0255">Endonuclease</keyword>
<dbReference type="Pfam" id="PF03372">
    <property type="entry name" value="Exo_endo_phos"/>
    <property type="match status" value="1"/>
</dbReference>
<organism evidence="2 3">
    <name type="scientific">Candidatus Nitrospira allomarina</name>
    <dbReference type="NCBI Taxonomy" id="3020900"/>
    <lineage>
        <taxon>Bacteria</taxon>
        <taxon>Pseudomonadati</taxon>
        <taxon>Nitrospirota</taxon>
        <taxon>Nitrospiria</taxon>
        <taxon>Nitrospirales</taxon>
        <taxon>Nitrospiraceae</taxon>
        <taxon>Nitrospira</taxon>
    </lineage>
</organism>
<dbReference type="GO" id="GO:0004519">
    <property type="term" value="F:endonuclease activity"/>
    <property type="evidence" value="ECO:0007669"/>
    <property type="project" value="UniProtKB-KW"/>
</dbReference>
<protein>
    <submittedName>
        <fullName evidence="2">Endonuclease/exonuclease/phosphatase family protein</fullName>
    </submittedName>
</protein>
<dbReference type="EMBL" id="CP116967">
    <property type="protein sequence ID" value="WNM58397.1"/>
    <property type="molecule type" value="Genomic_DNA"/>
</dbReference>
<name>A0AA96GBM6_9BACT</name>
<feature type="domain" description="Endonuclease/exonuclease/phosphatase" evidence="1">
    <location>
        <begin position="4"/>
        <end position="206"/>
    </location>
</feature>
<dbReference type="Proteomes" id="UP001302719">
    <property type="component" value="Chromosome"/>
</dbReference>
<accession>A0AA96GBM6</accession>
<keyword evidence="2" id="KW-0540">Nuclease</keyword>
<sequence length="210" mass="24778">MKIVSWNCNGALRRKMQQLSTLEADIYVIQECEDPKPSPVQVYKDWGKNYLWIGKNKSRGIGIFAKPDISLELMTIDSGRLEYFLPCLVNKSFFLLAVWTREANSPTFKYVGQMWKYLQQNKSHFSNQDAVIIGDFNSNSRWDAWDRWWNHSDVVRELQDLGIVSLYHAQTGEEQGKEKQPTFFMYRKPEKPYHIDYAFISRDMLRGSRM</sequence>
<dbReference type="InterPro" id="IPR036691">
    <property type="entry name" value="Endo/exonu/phosph_ase_sf"/>
</dbReference>